<dbReference type="GO" id="GO:0019645">
    <property type="term" value="P:anaerobic electron transport chain"/>
    <property type="evidence" value="ECO:0007669"/>
    <property type="project" value="InterPro"/>
</dbReference>
<keyword evidence="3" id="KW-1185">Reference proteome</keyword>
<dbReference type="Pfam" id="PF04976">
    <property type="entry name" value="DmsC"/>
    <property type="match status" value="1"/>
</dbReference>
<feature type="transmembrane region" description="Helical" evidence="1">
    <location>
        <begin position="44"/>
        <end position="64"/>
    </location>
</feature>
<dbReference type="PANTHER" id="PTHR38095:SF2">
    <property type="entry name" value="ANAEROBIC DIMETHYL SULFOXIDE REDUCTASE CHAIN C"/>
    <property type="match status" value="1"/>
</dbReference>
<feature type="transmembrane region" description="Helical" evidence="1">
    <location>
        <begin position="111"/>
        <end position="134"/>
    </location>
</feature>
<dbReference type="GO" id="GO:0005886">
    <property type="term" value="C:plasma membrane"/>
    <property type="evidence" value="ECO:0007669"/>
    <property type="project" value="TreeGrafter"/>
</dbReference>
<comment type="caution">
    <text evidence="2">The sequence shown here is derived from an EMBL/GenBank/DDBJ whole genome shotgun (WGS) entry which is preliminary data.</text>
</comment>
<feature type="transmembrane region" description="Helical" evidence="1">
    <location>
        <begin position="176"/>
        <end position="199"/>
    </location>
</feature>
<evidence type="ECO:0000313" key="3">
    <source>
        <dbReference type="Proteomes" id="UP000535589"/>
    </source>
</evidence>
<evidence type="ECO:0000313" key="2">
    <source>
        <dbReference type="EMBL" id="NLS13753.1"/>
    </source>
</evidence>
<accession>A0A7X8TT10</accession>
<proteinExistence type="predicted"/>
<dbReference type="RefSeq" id="WP_168836853.1">
    <property type="nucleotide sequence ID" value="NZ_JABAIK010000012.1"/>
</dbReference>
<organism evidence="2 3">
    <name type="scientific">Vibrio agarilyticus</name>
    <dbReference type="NCBI Taxonomy" id="2726741"/>
    <lineage>
        <taxon>Bacteria</taxon>
        <taxon>Pseudomonadati</taxon>
        <taxon>Pseudomonadota</taxon>
        <taxon>Gammaproteobacteria</taxon>
        <taxon>Vibrionales</taxon>
        <taxon>Vibrionaceae</taxon>
        <taxon>Vibrio</taxon>
    </lineage>
</organism>
<sequence length="278" mass="30153">MHELPLVFFTVLAQAVAGSVILLTLFSALPCYRNSFSTAALTEITLMQLAVLALSGMAALTHLGMPLRAMNVVYGVFHGSAMSLEIVAVSLFGALLSGVLFLAWRDANGKILWLVRGLCAASAILALVAITRVYHLPTVPLWSSMWTWGNFALTASVAGAALLLALLHFTQVESRLIARVFLPFVIGVALVVSVHYLFALNLELVALHTHLDSFLQNALGLRFTLLVVALVLCCLPSRMFTTSPHISTLRVLSLTLILIVAELIGRVFFYELMLIGHL</sequence>
<dbReference type="GO" id="GO:0009389">
    <property type="term" value="F:dimethyl sulfoxide reductase activity"/>
    <property type="evidence" value="ECO:0007669"/>
    <property type="project" value="TreeGrafter"/>
</dbReference>
<feature type="transmembrane region" description="Helical" evidence="1">
    <location>
        <begin position="249"/>
        <end position="269"/>
    </location>
</feature>
<feature type="transmembrane region" description="Helical" evidence="1">
    <location>
        <begin position="146"/>
        <end position="169"/>
    </location>
</feature>
<name>A0A7X8TT10_9VIBR</name>
<reference evidence="2 3" key="1">
    <citation type="submission" date="2020-04" db="EMBL/GenBank/DDBJ databases">
        <title>Vibrio sp. SM6, a novel species isolated from seawater.</title>
        <authorList>
            <person name="Wang X."/>
        </authorList>
    </citation>
    <scope>NUCLEOTIDE SEQUENCE [LARGE SCALE GENOMIC DNA]</scope>
    <source>
        <strain evidence="2 3">SM6</strain>
    </source>
</reference>
<feature type="transmembrane region" description="Helical" evidence="1">
    <location>
        <begin position="6"/>
        <end position="32"/>
    </location>
</feature>
<gene>
    <name evidence="2" type="ORF">HGP28_12715</name>
</gene>
<evidence type="ECO:0000256" key="1">
    <source>
        <dbReference type="SAM" id="Phobius"/>
    </source>
</evidence>
<protein>
    <submittedName>
        <fullName evidence="2">Dimethyl sulfoxide reductase anchor subunit</fullName>
    </submittedName>
</protein>
<dbReference type="InterPro" id="IPR007059">
    <property type="entry name" value="DmsC"/>
</dbReference>
<dbReference type="Proteomes" id="UP000535589">
    <property type="component" value="Unassembled WGS sequence"/>
</dbReference>
<dbReference type="GO" id="GO:0009390">
    <property type="term" value="C:dimethyl sulfoxide reductase complex"/>
    <property type="evidence" value="ECO:0007669"/>
    <property type="project" value="TreeGrafter"/>
</dbReference>
<feature type="transmembrane region" description="Helical" evidence="1">
    <location>
        <begin position="219"/>
        <end position="237"/>
    </location>
</feature>
<dbReference type="PANTHER" id="PTHR38095">
    <property type="entry name" value="ANAEROBIC DIMETHYL SULFOXIDE REDUCTASE CHAIN YNFH"/>
    <property type="match status" value="1"/>
</dbReference>
<dbReference type="EMBL" id="JABAIK010000012">
    <property type="protein sequence ID" value="NLS13753.1"/>
    <property type="molecule type" value="Genomic_DNA"/>
</dbReference>
<dbReference type="AlphaFoldDB" id="A0A7X8TT10"/>
<feature type="transmembrane region" description="Helical" evidence="1">
    <location>
        <begin position="84"/>
        <end position="104"/>
    </location>
</feature>
<keyword evidence="1" id="KW-0812">Transmembrane</keyword>
<keyword evidence="1" id="KW-1133">Transmembrane helix</keyword>
<keyword evidence="1" id="KW-0472">Membrane</keyword>